<dbReference type="HOGENOM" id="CLU_113258_1_1_9"/>
<dbReference type="Proteomes" id="UP000001477">
    <property type="component" value="Chromosome"/>
</dbReference>
<feature type="transmembrane region" description="Helical" evidence="1">
    <location>
        <begin position="20"/>
        <end position="37"/>
    </location>
</feature>
<evidence type="ECO:0000313" key="2">
    <source>
        <dbReference type="EMBL" id="ACR74469.1"/>
    </source>
</evidence>
<dbReference type="AlphaFoldDB" id="C4ZCW4"/>
<dbReference type="PaxDb" id="515619-EUBREC_0682"/>
<evidence type="ECO:0000256" key="1">
    <source>
        <dbReference type="SAM" id="Phobius"/>
    </source>
</evidence>
<feature type="transmembrane region" description="Helical" evidence="1">
    <location>
        <begin position="43"/>
        <end position="61"/>
    </location>
</feature>
<evidence type="ECO:0000313" key="3">
    <source>
        <dbReference type="Proteomes" id="UP000001477"/>
    </source>
</evidence>
<dbReference type="STRING" id="515619.EUBREC_0682"/>
<proteinExistence type="predicted"/>
<keyword evidence="1" id="KW-0472">Membrane</keyword>
<reference evidence="2 3" key="1">
    <citation type="journal article" date="2009" name="Proc. Natl. Acad. Sci. U.S.A.">
        <title>Characterizing a model human gut microbiota composed of members of its two dominant bacterial phyla.</title>
        <authorList>
            <person name="Mahowald M.A."/>
            <person name="Rey F.E."/>
            <person name="Seedorf H."/>
            <person name="Turnbaugh P.J."/>
            <person name="Fulton R.S."/>
            <person name="Wollam A."/>
            <person name="Shah N."/>
            <person name="Wang C."/>
            <person name="Magrini V."/>
            <person name="Wilson R.K."/>
            <person name="Cantarel B.L."/>
            <person name="Coutinho P.M."/>
            <person name="Henrissat B."/>
            <person name="Crock L.W."/>
            <person name="Russell A."/>
            <person name="Verberkmoes N.C."/>
            <person name="Hettich R.L."/>
            <person name="Gordon J.I."/>
        </authorList>
    </citation>
    <scope>NUCLEOTIDE SEQUENCE [LARGE SCALE GENOMIC DNA]</scope>
    <source>
        <strain evidence="3">ATCC 33656 / DSM 3377 / JCM 17463 / KCTC 5835 / LMG 30912 / VPI 0990</strain>
    </source>
</reference>
<dbReference type="EMBL" id="CP001107">
    <property type="protein sequence ID" value="ACR74469.1"/>
    <property type="molecule type" value="Genomic_DNA"/>
</dbReference>
<keyword evidence="1" id="KW-1133">Transmembrane helix</keyword>
<name>C4ZCW4_AGARV</name>
<keyword evidence="1" id="KW-0812">Transmembrane</keyword>
<sequence length="172" mass="19778">MQRRIIMEVFTLIARKKNVALVFVSYLLVALAAISLLTICIGFAPGILFAVVFGLIAYLMIMAQNTEFEYSYFDGELRFAKIKNKSRRKRLGIYSMESVAAIAPAGDRSVYNYENGNEFKKIDYTSGQKDVPYYDIVIKSPDENVLIKAELDDKFLTEVEKKYRSKVKRREE</sequence>
<dbReference type="Pfam" id="PF19601">
    <property type="entry name" value="DUF6106"/>
    <property type="match status" value="1"/>
</dbReference>
<organism evidence="2 3">
    <name type="scientific">Agathobacter rectalis (strain ATCC 33656 / DSM 3377 / JCM 17463 / KCTC 5835 / VPI 0990)</name>
    <name type="common">Eubacterium rectale</name>
    <dbReference type="NCBI Taxonomy" id="515619"/>
    <lineage>
        <taxon>Bacteria</taxon>
        <taxon>Bacillati</taxon>
        <taxon>Bacillota</taxon>
        <taxon>Clostridia</taxon>
        <taxon>Lachnospirales</taxon>
        <taxon>Lachnospiraceae</taxon>
        <taxon>Agathobacter</taxon>
    </lineage>
</organism>
<accession>C4ZCW4</accession>
<dbReference type="InterPro" id="IPR046088">
    <property type="entry name" value="DUF6106"/>
</dbReference>
<gene>
    <name evidence="2" type="ordered locus">EUBREC_0682</name>
</gene>
<protein>
    <submittedName>
        <fullName evidence="2">Uncharacterized protein</fullName>
    </submittedName>
</protein>
<dbReference type="KEGG" id="ere:EUBREC_0682"/>